<evidence type="ECO:0000256" key="3">
    <source>
        <dbReference type="ARBA" id="ARBA00023004"/>
    </source>
</evidence>
<keyword evidence="4 5" id="KW-0411">Iron-sulfur</keyword>
<organism evidence="8 9">
    <name type="scientific">Slackia piriformis</name>
    <dbReference type="NCBI Taxonomy" id="626934"/>
    <lineage>
        <taxon>Bacteria</taxon>
        <taxon>Bacillati</taxon>
        <taxon>Actinomycetota</taxon>
        <taxon>Coriobacteriia</taxon>
        <taxon>Eggerthellales</taxon>
        <taxon>Eggerthellaceae</taxon>
        <taxon>Slackia</taxon>
    </lineage>
</organism>
<evidence type="ECO:0000256" key="5">
    <source>
        <dbReference type="PIRNR" id="PIRNR006439"/>
    </source>
</evidence>
<proteinExistence type="predicted"/>
<feature type="domain" description="4Fe-4S ferredoxin-type" evidence="7">
    <location>
        <begin position="440"/>
        <end position="462"/>
    </location>
</feature>
<comment type="caution">
    <text evidence="8">The sequence shown here is derived from an EMBL/GenBank/DDBJ whole genome shotgun (WGS) entry which is preliminary data.</text>
</comment>
<accession>A0A943UW34</accession>
<dbReference type="Gene3D" id="3.30.70.20">
    <property type="match status" value="1"/>
</dbReference>
<keyword evidence="1 5" id="KW-0479">Metal-binding</keyword>
<dbReference type="GO" id="GO:0045333">
    <property type="term" value="P:cellular respiration"/>
    <property type="evidence" value="ECO:0007669"/>
    <property type="project" value="UniProtKB-ARBA"/>
</dbReference>
<dbReference type="Pfam" id="PF00037">
    <property type="entry name" value="Fer4"/>
    <property type="match status" value="1"/>
</dbReference>
<name>A0A943UW34_9ACTN</name>
<dbReference type="PROSITE" id="PS51379">
    <property type="entry name" value="4FE4S_FER_2"/>
    <property type="match status" value="2"/>
</dbReference>
<evidence type="ECO:0000256" key="2">
    <source>
        <dbReference type="ARBA" id="ARBA00023002"/>
    </source>
</evidence>
<reference evidence="8" key="1">
    <citation type="submission" date="2021-02" db="EMBL/GenBank/DDBJ databases">
        <title>Infant gut strain persistence is associated with maternal origin, phylogeny, and functional potential including surface adhesion and iron acquisition.</title>
        <authorList>
            <person name="Lou Y.C."/>
        </authorList>
    </citation>
    <scope>NUCLEOTIDE SEQUENCE</scope>
    <source>
        <strain evidence="8">L2_039_000G1_dasL2_039_000G1_concoct_11</strain>
    </source>
</reference>
<dbReference type="PROSITE" id="PS00198">
    <property type="entry name" value="4FE4S_FER_1"/>
    <property type="match status" value="1"/>
</dbReference>
<dbReference type="SUPFAM" id="SSF52518">
    <property type="entry name" value="Thiamin diphosphate-binding fold (THDP-binding)"/>
    <property type="match status" value="1"/>
</dbReference>
<keyword evidence="5 6" id="KW-0004">4Fe-4S</keyword>
<comment type="function">
    <text evidence="5">Catalyzes the ferredoxin-dependent oxidative decarboxylation of arylpyruvates.</text>
</comment>
<dbReference type="EMBL" id="JAGZSV010000002">
    <property type="protein sequence ID" value="MBS6939912.1"/>
    <property type="molecule type" value="Genomic_DNA"/>
</dbReference>
<evidence type="ECO:0000313" key="8">
    <source>
        <dbReference type="EMBL" id="MBS6939912.1"/>
    </source>
</evidence>
<dbReference type="PANTHER" id="PTHR48084">
    <property type="entry name" value="2-OXOGLUTARATE OXIDOREDUCTASE SUBUNIT KORB-RELATED"/>
    <property type="match status" value="1"/>
</dbReference>
<dbReference type="CDD" id="cd02008">
    <property type="entry name" value="TPP_IOR_alpha"/>
    <property type="match status" value="1"/>
</dbReference>
<dbReference type="EC" id="1.2.7.8" evidence="5"/>
<feature type="binding site" evidence="6">
    <location>
        <position position="484"/>
    </location>
    <ligand>
        <name>[4Fe-4S] cluster</name>
        <dbReference type="ChEBI" id="CHEBI:49883"/>
        <label>2</label>
    </ligand>
</feature>
<evidence type="ECO:0000256" key="6">
    <source>
        <dbReference type="PIRSR" id="PIRSR006439-50"/>
    </source>
</evidence>
<keyword evidence="3 5" id="KW-0408">Iron</keyword>
<feature type="binding site" evidence="6">
    <location>
        <position position="452"/>
    </location>
    <ligand>
        <name>[4Fe-4S] cluster</name>
        <dbReference type="ChEBI" id="CHEBI:49883"/>
        <label>1</label>
    </ligand>
</feature>
<comment type="catalytic activity">
    <reaction evidence="5">
        <text>indole-3-pyruvate + 2 oxidized [2Fe-2S]-[ferredoxin] + CoA = (indol-3-yl)acetyl-CoA + 2 reduced [2Fe-2S]-[ferredoxin] + CO2 + H(+)</text>
        <dbReference type="Rhea" id="RHEA:12645"/>
        <dbReference type="Rhea" id="RHEA-COMP:10000"/>
        <dbReference type="Rhea" id="RHEA-COMP:10001"/>
        <dbReference type="ChEBI" id="CHEBI:15378"/>
        <dbReference type="ChEBI" id="CHEBI:16526"/>
        <dbReference type="ChEBI" id="CHEBI:17640"/>
        <dbReference type="ChEBI" id="CHEBI:33737"/>
        <dbReference type="ChEBI" id="CHEBI:33738"/>
        <dbReference type="ChEBI" id="CHEBI:57271"/>
        <dbReference type="ChEBI" id="CHEBI:57287"/>
        <dbReference type="EC" id="1.2.7.8"/>
    </reaction>
</comment>
<feature type="binding site" evidence="6">
    <location>
        <position position="481"/>
    </location>
    <ligand>
        <name>[4Fe-4S] cluster</name>
        <dbReference type="ChEBI" id="CHEBI:49883"/>
        <label>2</label>
    </ligand>
</feature>
<dbReference type="Gene3D" id="3.40.50.970">
    <property type="match status" value="1"/>
</dbReference>
<dbReference type="AlphaFoldDB" id="A0A943UW34"/>
<keyword evidence="5" id="KW-0813">Transport</keyword>
<dbReference type="InterPro" id="IPR029061">
    <property type="entry name" value="THDP-binding"/>
</dbReference>
<keyword evidence="2 5" id="KW-0560">Oxidoreductase</keyword>
<evidence type="ECO:0000313" key="9">
    <source>
        <dbReference type="Proteomes" id="UP000727506"/>
    </source>
</evidence>
<gene>
    <name evidence="8" type="ORF">KH142_00205</name>
</gene>
<dbReference type="GO" id="GO:0030976">
    <property type="term" value="F:thiamine pyrophosphate binding"/>
    <property type="evidence" value="ECO:0007669"/>
    <property type="project" value="InterPro"/>
</dbReference>
<evidence type="ECO:0000256" key="4">
    <source>
        <dbReference type="ARBA" id="ARBA00023014"/>
    </source>
</evidence>
<dbReference type="GO" id="GO:0000287">
    <property type="term" value="F:magnesium ion binding"/>
    <property type="evidence" value="ECO:0007669"/>
    <property type="project" value="UniProtKB-ARBA"/>
</dbReference>
<dbReference type="GO" id="GO:0051539">
    <property type="term" value="F:4 iron, 4 sulfur cluster binding"/>
    <property type="evidence" value="ECO:0007669"/>
    <property type="project" value="UniProtKB-UniRule"/>
</dbReference>
<dbReference type="InterPro" id="IPR011766">
    <property type="entry name" value="TPP_enzyme_TPP-bd"/>
</dbReference>
<feature type="binding site" evidence="6">
    <location>
        <position position="449"/>
    </location>
    <ligand>
        <name>[4Fe-4S] cluster</name>
        <dbReference type="ChEBI" id="CHEBI:49883"/>
        <label>1</label>
    </ligand>
</feature>
<keyword evidence="5" id="KW-0249">Electron transport</keyword>
<dbReference type="PIRSF" id="PIRSF006439">
    <property type="entry name" value="Indolepyruvate_ferr_oxidored"/>
    <property type="match status" value="1"/>
</dbReference>
<protein>
    <recommendedName>
        <fullName evidence="5">Indolepyruvate oxidoreductase subunit IorA</fullName>
        <shortName evidence="5">IOR</shortName>
        <ecNumber evidence="5">1.2.7.8</ecNumber>
    </recommendedName>
    <alternativeName>
        <fullName evidence="5">Indolepyruvate ferredoxin oxidoreductase subunit alpha</fullName>
    </alternativeName>
</protein>
<feature type="binding site" evidence="6">
    <location>
        <position position="461"/>
    </location>
    <ligand>
        <name>[4Fe-4S] cluster</name>
        <dbReference type="ChEBI" id="CHEBI:49883"/>
        <label>2</label>
    </ligand>
</feature>
<dbReference type="SUPFAM" id="SSF54862">
    <property type="entry name" value="4Fe-4S ferredoxins"/>
    <property type="match status" value="1"/>
</dbReference>
<feature type="binding site" evidence="6">
    <location>
        <position position="455"/>
    </location>
    <ligand>
        <name>[4Fe-4S] cluster</name>
        <dbReference type="ChEBI" id="CHEBI:49883"/>
        <label>1</label>
    </ligand>
</feature>
<dbReference type="Pfam" id="PF02775">
    <property type="entry name" value="TPP_enzyme_C"/>
    <property type="match status" value="1"/>
</dbReference>
<sequence length="498" mass="51838">MRLDVAKLLPAAASDLGLWREDGARRASDVSARACESPMCEKDASVCADGAADGLSASFAALSPRACVFPPCDLSRFNPLEEGGRAEDAPRLGIVCGGVSTAYAREALAQLEKRVEASGKTLPAYRFMQVGTPFPFPMARADEFVEGLERVVVFEELDSVIEDELVRLAGLRAAAGKSAPCVRGRRSQSRAAGENTVEGVLDVLERAFFEEGLQGEGLSRDLIAARLAAFERDRENAAATADEAPHVDLPARPPVLCAGCPHRGAFYAAKRALKKMRVRGVFSGDIGCYTLGNAAPLNAVDTCLCMGAGITMAQGLGVVEPDVRQLAFVGDSTFFASGLTGIANAAYNGHDITVCVLDNSTTAMTGGQPHPGTGRTLMGSQAEALSIEASLKALGVTCIEHANPHRLDESIEAVTRAVEHRGVSAVVFRAPCVDLVKVASSVSIDADACTGCKKCITSIGCPAIGFDGSIATLDAALCIGCGLCASVCPFGVIRPAEG</sequence>
<dbReference type="InterPro" id="IPR017896">
    <property type="entry name" value="4Fe4S_Fe-S-bd"/>
</dbReference>
<evidence type="ECO:0000256" key="1">
    <source>
        <dbReference type="ARBA" id="ARBA00022723"/>
    </source>
</evidence>
<feature type="binding site" evidence="6">
    <location>
        <position position="488"/>
    </location>
    <ligand>
        <name>[4Fe-4S] cluster</name>
        <dbReference type="ChEBI" id="CHEBI:49883"/>
        <label>1</label>
    </ligand>
</feature>
<dbReference type="GO" id="GO:0043805">
    <property type="term" value="F:indolepyruvate ferredoxin oxidoreductase activity"/>
    <property type="evidence" value="ECO:0007669"/>
    <property type="project" value="UniProtKB-UniRule"/>
</dbReference>
<dbReference type="Proteomes" id="UP000727506">
    <property type="component" value="Unassembled WGS sequence"/>
</dbReference>
<dbReference type="InterPro" id="IPR017721">
    <property type="entry name" value="IorA"/>
</dbReference>
<comment type="cofactor">
    <cofactor evidence="5 6">
        <name>[4Fe-4S] cluster</name>
        <dbReference type="ChEBI" id="CHEBI:49883"/>
    </cofactor>
    <text evidence="5 6">Binds 2 [4Fe-4S] clusters. In this family the first cluster has a non-standard and varying [4Fe-4S] binding motif CX(2)CX(2)CX(4-5)CP.</text>
</comment>
<dbReference type="InterPro" id="IPR051457">
    <property type="entry name" value="2-oxoacid:Fd_oxidoreductase"/>
</dbReference>
<feature type="domain" description="4Fe-4S ferredoxin-type" evidence="7">
    <location>
        <begin position="469"/>
        <end position="498"/>
    </location>
</feature>
<evidence type="ECO:0000259" key="7">
    <source>
        <dbReference type="PROSITE" id="PS51379"/>
    </source>
</evidence>
<dbReference type="InterPro" id="IPR017900">
    <property type="entry name" value="4Fe4S_Fe_S_CS"/>
</dbReference>
<feature type="binding site" evidence="6">
    <location>
        <position position="478"/>
    </location>
    <ligand>
        <name>[4Fe-4S] cluster</name>
        <dbReference type="ChEBI" id="CHEBI:49883"/>
        <label>2</label>
    </ligand>
</feature>